<proteinExistence type="predicted"/>
<dbReference type="InParanoid" id="A0A0D0AFI4"/>
<keyword evidence="2" id="KW-1185">Reference proteome</keyword>
<evidence type="ECO:0000313" key="2">
    <source>
        <dbReference type="Proteomes" id="UP000054485"/>
    </source>
</evidence>
<organism evidence="1 2">
    <name type="scientific">Suillus luteus UH-Slu-Lm8-n1</name>
    <dbReference type="NCBI Taxonomy" id="930992"/>
    <lineage>
        <taxon>Eukaryota</taxon>
        <taxon>Fungi</taxon>
        <taxon>Dikarya</taxon>
        <taxon>Basidiomycota</taxon>
        <taxon>Agaricomycotina</taxon>
        <taxon>Agaricomycetes</taxon>
        <taxon>Agaricomycetidae</taxon>
        <taxon>Boletales</taxon>
        <taxon>Suillineae</taxon>
        <taxon>Suillaceae</taxon>
        <taxon>Suillus</taxon>
    </lineage>
</organism>
<accession>A0A0D0AFI4</accession>
<gene>
    <name evidence="1" type="ORF">CY34DRAFT_269162</name>
</gene>
<dbReference type="HOGENOM" id="CLU_1939513_0_0_1"/>
<dbReference type="Proteomes" id="UP000054485">
    <property type="component" value="Unassembled WGS sequence"/>
</dbReference>
<reference evidence="2" key="2">
    <citation type="submission" date="2015-01" db="EMBL/GenBank/DDBJ databases">
        <title>Evolutionary Origins and Diversification of the Mycorrhizal Mutualists.</title>
        <authorList>
            <consortium name="DOE Joint Genome Institute"/>
            <consortium name="Mycorrhizal Genomics Consortium"/>
            <person name="Kohler A."/>
            <person name="Kuo A."/>
            <person name="Nagy L.G."/>
            <person name="Floudas D."/>
            <person name="Copeland A."/>
            <person name="Barry K.W."/>
            <person name="Cichocki N."/>
            <person name="Veneault-Fourrey C."/>
            <person name="LaButti K."/>
            <person name="Lindquist E.A."/>
            <person name="Lipzen A."/>
            <person name="Lundell T."/>
            <person name="Morin E."/>
            <person name="Murat C."/>
            <person name="Riley R."/>
            <person name="Ohm R."/>
            <person name="Sun H."/>
            <person name="Tunlid A."/>
            <person name="Henrissat B."/>
            <person name="Grigoriev I.V."/>
            <person name="Hibbett D.S."/>
            <person name="Martin F."/>
        </authorList>
    </citation>
    <scope>NUCLEOTIDE SEQUENCE [LARGE SCALE GENOMIC DNA]</scope>
    <source>
        <strain evidence="2">UH-Slu-Lm8-n1</strain>
    </source>
</reference>
<dbReference type="AlphaFoldDB" id="A0A0D0AFI4"/>
<name>A0A0D0AFI4_9AGAM</name>
<evidence type="ECO:0000313" key="1">
    <source>
        <dbReference type="EMBL" id="KIK40461.1"/>
    </source>
</evidence>
<sequence length="130" mass="14547">MCRVNDFTEYCKSTVLSINAYNLQIRVYYITVNSSISRLTTAPACMPGTNSRSPSRQWVERSLALSIQIFYTCDQGSAPQLFKHGPMTNTIHFILTRPILIAVRPGPRCGKQRPEPGLSYITPVLVLVPT</sequence>
<protein>
    <submittedName>
        <fullName evidence="1">Uncharacterized protein</fullName>
    </submittedName>
</protein>
<dbReference type="EMBL" id="KN835302">
    <property type="protein sequence ID" value="KIK40461.1"/>
    <property type="molecule type" value="Genomic_DNA"/>
</dbReference>
<reference evidence="1 2" key="1">
    <citation type="submission" date="2014-04" db="EMBL/GenBank/DDBJ databases">
        <authorList>
            <consortium name="DOE Joint Genome Institute"/>
            <person name="Kuo A."/>
            <person name="Ruytinx J."/>
            <person name="Rineau F."/>
            <person name="Colpaert J."/>
            <person name="Kohler A."/>
            <person name="Nagy L.G."/>
            <person name="Floudas D."/>
            <person name="Copeland A."/>
            <person name="Barry K.W."/>
            <person name="Cichocki N."/>
            <person name="Veneault-Fourrey C."/>
            <person name="LaButti K."/>
            <person name="Lindquist E.A."/>
            <person name="Lipzen A."/>
            <person name="Lundell T."/>
            <person name="Morin E."/>
            <person name="Murat C."/>
            <person name="Sun H."/>
            <person name="Tunlid A."/>
            <person name="Henrissat B."/>
            <person name="Grigoriev I.V."/>
            <person name="Hibbett D.S."/>
            <person name="Martin F."/>
            <person name="Nordberg H.P."/>
            <person name="Cantor M.N."/>
            <person name="Hua S.X."/>
        </authorList>
    </citation>
    <scope>NUCLEOTIDE SEQUENCE [LARGE SCALE GENOMIC DNA]</scope>
    <source>
        <strain evidence="1 2">UH-Slu-Lm8-n1</strain>
    </source>
</reference>